<evidence type="ECO:0000313" key="8">
    <source>
        <dbReference type="EMBL" id="MDT0644835.1"/>
    </source>
</evidence>
<dbReference type="Proteomes" id="UP001262889">
    <property type="component" value="Unassembled WGS sequence"/>
</dbReference>
<feature type="binding site" evidence="7">
    <location>
        <position position="79"/>
    </location>
    <ligand>
        <name>substrate</name>
    </ligand>
</feature>
<feature type="binding site" evidence="7">
    <location>
        <position position="32"/>
    </location>
    <ligand>
        <name>substrate</name>
    </ligand>
</feature>
<keyword evidence="6 7" id="KW-0057">Aromatic amino acid biosynthesis</keyword>
<dbReference type="PANTHER" id="PTHR21087">
    <property type="entry name" value="SHIKIMATE KINASE"/>
    <property type="match status" value="1"/>
</dbReference>
<keyword evidence="7" id="KW-0963">Cytoplasm</keyword>
<dbReference type="PRINTS" id="PR01100">
    <property type="entry name" value="SHIKIMTKNASE"/>
</dbReference>
<name>A0ABU3CES0_9FLAO</name>
<keyword evidence="5 7" id="KW-0067">ATP-binding</keyword>
<keyword evidence="7" id="KW-0460">Magnesium</keyword>
<dbReference type="HAMAP" id="MF_00109">
    <property type="entry name" value="Shikimate_kinase"/>
    <property type="match status" value="1"/>
</dbReference>
<dbReference type="PANTHER" id="PTHR21087:SF16">
    <property type="entry name" value="SHIKIMATE KINASE 1, CHLOROPLASTIC"/>
    <property type="match status" value="1"/>
</dbReference>
<keyword evidence="1 7" id="KW-0028">Amino-acid biosynthesis</keyword>
<evidence type="ECO:0000256" key="3">
    <source>
        <dbReference type="ARBA" id="ARBA00022741"/>
    </source>
</evidence>
<keyword evidence="7" id="KW-0479">Metal-binding</keyword>
<dbReference type="EMBL" id="JAVRHQ010000037">
    <property type="protein sequence ID" value="MDT0644835.1"/>
    <property type="molecule type" value="Genomic_DNA"/>
</dbReference>
<proteinExistence type="inferred from homology"/>
<evidence type="ECO:0000256" key="6">
    <source>
        <dbReference type="ARBA" id="ARBA00023141"/>
    </source>
</evidence>
<keyword evidence="4 7" id="KW-0418">Kinase</keyword>
<keyword evidence="3 7" id="KW-0547">Nucleotide-binding</keyword>
<accession>A0ABU3CES0</accession>
<comment type="caution">
    <text evidence="8">The sequence shown here is derived from an EMBL/GenBank/DDBJ whole genome shotgun (WGS) entry which is preliminary data.</text>
</comment>
<keyword evidence="9" id="KW-1185">Reference proteome</keyword>
<dbReference type="CDD" id="cd00464">
    <property type="entry name" value="SK"/>
    <property type="match status" value="1"/>
</dbReference>
<comment type="pathway">
    <text evidence="7">Metabolic intermediate biosynthesis; chorismate biosynthesis; chorismate from D-erythrose 4-phosphate and phosphoenolpyruvate: step 5/7.</text>
</comment>
<dbReference type="Pfam" id="PF01202">
    <property type="entry name" value="SKI"/>
    <property type="match status" value="1"/>
</dbReference>
<comment type="catalytic activity">
    <reaction evidence="7">
        <text>shikimate + ATP = 3-phosphoshikimate + ADP + H(+)</text>
        <dbReference type="Rhea" id="RHEA:13121"/>
        <dbReference type="ChEBI" id="CHEBI:15378"/>
        <dbReference type="ChEBI" id="CHEBI:30616"/>
        <dbReference type="ChEBI" id="CHEBI:36208"/>
        <dbReference type="ChEBI" id="CHEBI:145989"/>
        <dbReference type="ChEBI" id="CHEBI:456216"/>
        <dbReference type="EC" id="2.7.1.71"/>
    </reaction>
</comment>
<comment type="cofactor">
    <cofactor evidence="7">
        <name>Mg(2+)</name>
        <dbReference type="ChEBI" id="CHEBI:18420"/>
    </cofactor>
    <text evidence="7">Binds 1 Mg(2+) ion per subunit.</text>
</comment>
<evidence type="ECO:0000256" key="5">
    <source>
        <dbReference type="ARBA" id="ARBA00022840"/>
    </source>
</evidence>
<sequence length="173" mass="20090">MKYFLNGYMGAGKSRIGKLLANNLNYDYVDLDEQIELIEQTDIQSIFQEKGELYFRKIEHTVLRDILEKEGDMVVSLGGGTPCYGDNLEWIKNVSDAKTIYLKATVGTLTERLFLEKVHRPVISHLQTKEELEEFLRKHLFERAYYYNQSDVIVNVDDKTPEEITAEVMSKLE</sequence>
<dbReference type="InterPro" id="IPR031322">
    <property type="entry name" value="Shikimate/glucono_kinase"/>
</dbReference>
<feature type="binding site" evidence="7">
    <location>
        <position position="143"/>
    </location>
    <ligand>
        <name>substrate</name>
    </ligand>
</feature>
<feature type="binding site" evidence="7">
    <location>
        <position position="120"/>
    </location>
    <ligand>
        <name>ATP</name>
        <dbReference type="ChEBI" id="CHEBI:30616"/>
    </ligand>
</feature>
<reference evidence="8 9" key="1">
    <citation type="submission" date="2023-09" db="EMBL/GenBank/DDBJ databases">
        <authorList>
            <person name="Rey-Velasco X."/>
        </authorList>
    </citation>
    <scope>NUCLEOTIDE SEQUENCE [LARGE SCALE GENOMIC DNA]</scope>
    <source>
        <strain evidence="8 9">F363</strain>
    </source>
</reference>
<dbReference type="InterPro" id="IPR027417">
    <property type="entry name" value="P-loop_NTPase"/>
</dbReference>
<evidence type="ECO:0000256" key="7">
    <source>
        <dbReference type="HAMAP-Rule" id="MF_00109"/>
    </source>
</evidence>
<keyword evidence="2 7" id="KW-0808">Transferase</keyword>
<evidence type="ECO:0000256" key="4">
    <source>
        <dbReference type="ARBA" id="ARBA00022777"/>
    </source>
</evidence>
<dbReference type="EC" id="2.7.1.71" evidence="7"/>
<comment type="function">
    <text evidence="7">Catalyzes the specific phosphorylation of the 3-hydroxyl group of shikimic acid using ATP as a cosubstrate.</text>
</comment>
<dbReference type="InterPro" id="IPR000623">
    <property type="entry name" value="Shikimate_kinase/TSH1"/>
</dbReference>
<gene>
    <name evidence="7" type="primary">aroK</name>
    <name evidence="8" type="ORF">RM553_18500</name>
</gene>
<feature type="binding site" evidence="7">
    <location>
        <begin position="10"/>
        <end position="15"/>
    </location>
    <ligand>
        <name>ATP</name>
        <dbReference type="ChEBI" id="CHEBI:30616"/>
    </ligand>
</feature>
<feature type="binding site" evidence="7">
    <location>
        <position position="56"/>
    </location>
    <ligand>
        <name>substrate</name>
    </ligand>
</feature>
<evidence type="ECO:0000256" key="2">
    <source>
        <dbReference type="ARBA" id="ARBA00022679"/>
    </source>
</evidence>
<dbReference type="Gene3D" id="3.40.50.300">
    <property type="entry name" value="P-loop containing nucleotide triphosphate hydrolases"/>
    <property type="match status" value="1"/>
</dbReference>
<dbReference type="RefSeq" id="WP_311536450.1">
    <property type="nucleotide sequence ID" value="NZ_JAVRHQ010000037.1"/>
</dbReference>
<evidence type="ECO:0000256" key="1">
    <source>
        <dbReference type="ARBA" id="ARBA00022605"/>
    </source>
</evidence>
<dbReference type="GO" id="GO:0016301">
    <property type="term" value="F:kinase activity"/>
    <property type="evidence" value="ECO:0007669"/>
    <property type="project" value="UniProtKB-KW"/>
</dbReference>
<comment type="subcellular location">
    <subcellularLocation>
        <location evidence="7">Cytoplasm</location>
    </subcellularLocation>
</comment>
<organism evidence="8 9">
    <name type="scientific">Autumnicola tepida</name>
    <dbReference type="NCBI Taxonomy" id="3075595"/>
    <lineage>
        <taxon>Bacteria</taxon>
        <taxon>Pseudomonadati</taxon>
        <taxon>Bacteroidota</taxon>
        <taxon>Flavobacteriia</taxon>
        <taxon>Flavobacteriales</taxon>
        <taxon>Flavobacteriaceae</taxon>
        <taxon>Autumnicola</taxon>
    </lineage>
</organism>
<feature type="binding site" evidence="7">
    <location>
        <position position="14"/>
    </location>
    <ligand>
        <name>Mg(2+)</name>
        <dbReference type="ChEBI" id="CHEBI:18420"/>
    </ligand>
</feature>
<comment type="caution">
    <text evidence="7">Lacks conserved residue(s) required for the propagation of feature annotation.</text>
</comment>
<evidence type="ECO:0000313" key="9">
    <source>
        <dbReference type="Proteomes" id="UP001262889"/>
    </source>
</evidence>
<comment type="subunit">
    <text evidence="7">Monomer.</text>
</comment>
<protein>
    <recommendedName>
        <fullName evidence="7">Shikimate kinase</fullName>
        <shortName evidence="7">SK</shortName>
        <ecNumber evidence="7">2.7.1.71</ecNumber>
    </recommendedName>
</protein>
<comment type="similarity">
    <text evidence="7">Belongs to the shikimate kinase family.</text>
</comment>
<dbReference type="SUPFAM" id="SSF52540">
    <property type="entry name" value="P-loop containing nucleoside triphosphate hydrolases"/>
    <property type="match status" value="1"/>
</dbReference>